<comment type="pathway">
    <text evidence="6">Amino-acid biosynthesis.</text>
</comment>
<proteinExistence type="predicted"/>
<dbReference type="Proteomes" id="UP000046067">
    <property type="component" value="Unassembled WGS sequence"/>
</dbReference>
<reference evidence="8 9" key="1">
    <citation type="submission" date="2015-07" db="EMBL/GenBank/DDBJ databases">
        <authorList>
            <consortium name="Pathogen Informatics"/>
        </authorList>
    </citation>
    <scope>NUCLEOTIDE SEQUENCE [LARGE SCALE GENOMIC DNA]</scope>
    <source>
        <strain evidence="8 9">A325</strain>
    </source>
</reference>
<name>A0A655UMD4_VIBCL</name>
<evidence type="ECO:0000256" key="1">
    <source>
        <dbReference type="ARBA" id="ARBA00001933"/>
    </source>
</evidence>
<comment type="cofactor">
    <cofactor evidence="1">
        <name>pyridoxal 5'-phosphate</name>
        <dbReference type="ChEBI" id="CHEBI:597326"/>
    </cofactor>
</comment>
<evidence type="ECO:0000313" key="8">
    <source>
        <dbReference type="EMBL" id="CSB53351.1"/>
    </source>
</evidence>
<accession>A0A655UMD4</accession>
<dbReference type="InterPro" id="IPR022278">
    <property type="entry name" value="Pser_aminoTfrase"/>
</dbReference>
<dbReference type="GO" id="GO:0006564">
    <property type="term" value="P:L-serine biosynthetic process"/>
    <property type="evidence" value="ECO:0007669"/>
    <property type="project" value="InterPro"/>
</dbReference>
<gene>
    <name evidence="8" type="primary">serC</name>
    <name evidence="8" type="ORF">ERS013201_00164</name>
</gene>
<dbReference type="InterPro" id="IPR015422">
    <property type="entry name" value="PyrdxlP-dep_Trfase_small"/>
</dbReference>
<dbReference type="GO" id="GO:0005737">
    <property type="term" value="C:cytoplasm"/>
    <property type="evidence" value="ECO:0007669"/>
    <property type="project" value="TreeGrafter"/>
</dbReference>
<evidence type="ECO:0000256" key="3">
    <source>
        <dbReference type="ARBA" id="ARBA00022605"/>
    </source>
</evidence>
<keyword evidence="5" id="KW-0663">Pyridoxal phosphate</keyword>
<dbReference type="SUPFAM" id="SSF53383">
    <property type="entry name" value="PLP-dependent transferases"/>
    <property type="match status" value="1"/>
</dbReference>
<dbReference type="PANTHER" id="PTHR43247:SF1">
    <property type="entry name" value="PHOSPHOSERINE AMINOTRANSFERASE"/>
    <property type="match status" value="1"/>
</dbReference>
<evidence type="ECO:0000256" key="6">
    <source>
        <dbReference type="ARBA" id="ARBA00029440"/>
    </source>
</evidence>
<dbReference type="Gene3D" id="3.90.1150.10">
    <property type="entry name" value="Aspartate Aminotransferase, domain 1"/>
    <property type="match status" value="1"/>
</dbReference>
<keyword evidence="4 8" id="KW-0808">Transferase</keyword>
<evidence type="ECO:0000256" key="4">
    <source>
        <dbReference type="ARBA" id="ARBA00022679"/>
    </source>
</evidence>
<dbReference type="GO" id="GO:0030170">
    <property type="term" value="F:pyridoxal phosphate binding"/>
    <property type="evidence" value="ECO:0007669"/>
    <property type="project" value="TreeGrafter"/>
</dbReference>
<comment type="catalytic activity">
    <reaction evidence="7">
        <text>O-phospho-L-serine + 2-oxoglutarate = 3-phosphooxypyruvate + L-glutamate</text>
        <dbReference type="Rhea" id="RHEA:14329"/>
        <dbReference type="ChEBI" id="CHEBI:16810"/>
        <dbReference type="ChEBI" id="CHEBI:18110"/>
        <dbReference type="ChEBI" id="CHEBI:29985"/>
        <dbReference type="ChEBI" id="CHEBI:57524"/>
        <dbReference type="EC" id="2.6.1.52"/>
    </reaction>
</comment>
<evidence type="ECO:0000256" key="7">
    <source>
        <dbReference type="ARBA" id="ARBA00049007"/>
    </source>
</evidence>
<dbReference type="EC" id="2.6.1.52" evidence="8"/>
<protein>
    <submittedName>
        <fullName evidence="8">Phosphoserine aminotransferase</fullName>
        <ecNumber evidence="8">2.6.1.52</ecNumber>
    </submittedName>
</protein>
<dbReference type="InterPro" id="IPR015424">
    <property type="entry name" value="PyrdxlP-dep_Trfase"/>
</dbReference>
<dbReference type="PANTHER" id="PTHR43247">
    <property type="entry name" value="PHOSPHOSERINE AMINOTRANSFERASE"/>
    <property type="match status" value="1"/>
</dbReference>
<dbReference type="AlphaFoldDB" id="A0A655UMD4"/>
<dbReference type="EMBL" id="CWQJ01000001">
    <property type="protein sequence ID" value="CSB53351.1"/>
    <property type="molecule type" value="Genomic_DNA"/>
</dbReference>
<keyword evidence="2 8" id="KW-0032">Aminotransferase</keyword>
<sequence>MELAEARGLVSLKGHRVVGGMRASIYNAMPLEGVQALVDFMKEFEAQYA</sequence>
<evidence type="ECO:0000256" key="5">
    <source>
        <dbReference type="ARBA" id="ARBA00022898"/>
    </source>
</evidence>
<organism evidence="8 9">
    <name type="scientific">Vibrio cholerae</name>
    <dbReference type="NCBI Taxonomy" id="666"/>
    <lineage>
        <taxon>Bacteria</taxon>
        <taxon>Pseudomonadati</taxon>
        <taxon>Pseudomonadota</taxon>
        <taxon>Gammaproteobacteria</taxon>
        <taxon>Vibrionales</taxon>
        <taxon>Vibrionaceae</taxon>
        <taxon>Vibrio</taxon>
    </lineage>
</organism>
<dbReference type="GO" id="GO:0004648">
    <property type="term" value="F:O-phospho-L-serine:2-oxoglutarate aminotransferase activity"/>
    <property type="evidence" value="ECO:0007669"/>
    <property type="project" value="UniProtKB-EC"/>
</dbReference>
<keyword evidence="3" id="KW-0028">Amino-acid biosynthesis</keyword>
<evidence type="ECO:0000256" key="2">
    <source>
        <dbReference type="ARBA" id="ARBA00022576"/>
    </source>
</evidence>
<evidence type="ECO:0000313" key="9">
    <source>
        <dbReference type="Proteomes" id="UP000046067"/>
    </source>
</evidence>